<accession>A0ABP4ECF6</accession>
<proteinExistence type="predicted"/>
<comment type="caution">
    <text evidence="1">The sequence shown here is derived from an EMBL/GenBank/DDBJ whole genome shotgun (WGS) entry which is preliminary data.</text>
</comment>
<organism evidence="1 2">
    <name type="scientific">Kitasatospora arboriphila</name>
    <dbReference type="NCBI Taxonomy" id="258052"/>
    <lineage>
        <taxon>Bacteria</taxon>
        <taxon>Bacillati</taxon>
        <taxon>Actinomycetota</taxon>
        <taxon>Actinomycetes</taxon>
        <taxon>Kitasatosporales</taxon>
        <taxon>Streptomycetaceae</taxon>
        <taxon>Kitasatospora</taxon>
    </lineage>
</organism>
<keyword evidence="2" id="KW-1185">Reference proteome</keyword>
<dbReference type="EMBL" id="BAAALD010000048">
    <property type="protein sequence ID" value="GAA1098808.1"/>
    <property type="molecule type" value="Genomic_DNA"/>
</dbReference>
<evidence type="ECO:0000313" key="2">
    <source>
        <dbReference type="Proteomes" id="UP001499987"/>
    </source>
</evidence>
<reference evidence="2" key="1">
    <citation type="journal article" date="2019" name="Int. J. Syst. Evol. Microbiol.">
        <title>The Global Catalogue of Microorganisms (GCM) 10K type strain sequencing project: providing services to taxonomists for standard genome sequencing and annotation.</title>
        <authorList>
            <consortium name="The Broad Institute Genomics Platform"/>
            <consortium name="The Broad Institute Genome Sequencing Center for Infectious Disease"/>
            <person name="Wu L."/>
            <person name="Ma J."/>
        </authorList>
    </citation>
    <scope>NUCLEOTIDE SEQUENCE [LARGE SCALE GENOMIC DNA]</scope>
    <source>
        <strain evidence="2">JCM 13002</strain>
    </source>
</reference>
<dbReference type="RefSeq" id="WP_344625638.1">
    <property type="nucleotide sequence ID" value="NZ_BAAALD010000048.1"/>
</dbReference>
<dbReference type="Proteomes" id="UP001499987">
    <property type="component" value="Unassembled WGS sequence"/>
</dbReference>
<sequence length="70" mass="7565">MGLFRDAPPQVHPEYTQLRFMAAGSPSWWKQNRHRVLAVAGLLVGFWLAGHHDATPGTCDTPAATASPAP</sequence>
<name>A0ABP4ECF6_9ACTN</name>
<evidence type="ECO:0000313" key="1">
    <source>
        <dbReference type="EMBL" id="GAA1098808.1"/>
    </source>
</evidence>
<gene>
    <name evidence="1" type="ORF">GCM10009663_47040</name>
</gene>
<protein>
    <submittedName>
        <fullName evidence="1">Uncharacterized protein</fullName>
    </submittedName>
</protein>